<dbReference type="SMART" id="SM00947">
    <property type="entry name" value="Pro_CA"/>
    <property type="match status" value="1"/>
</dbReference>
<evidence type="ECO:0000256" key="1">
    <source>
        <dbReference type="ARBA" id="ARBA00006217"/>
    </source>
</evidence>
<dbReference type="EMBL" id="HE965806">
    <property type="protein sequence ID" value="CCJ53899.1"/>
    <property type="molecule type" value="Genomic_DNA"/>
</dbReference>
<dbReference type="EC" id="4.2.1.1" evidence="2"/>
<dbReference type="PROSITE" id="PS51318">
    <property type="entry name" value="TAT"/>
    <property type="match status" value="1"/>
</dbReference>
<feature type="binding site" evidence="7">
    <location>
        <position position="107"/>
    </location>
    <ligand>
        <name>Zn(2+)</name>
        <dbReference type="ChEBI" id="CHEBI:29105"/>
    </ligand>
</feature>
<name>A0A0C6P297_BORBO</name>
<dbReference type="Gene3D" id="3.40.1050.10">
    <property type="entry name" value="Carbonic anhydrase"/>
    <property type="match status" value="1"/>
</dbReference>
<evidence type="ECO:0000256" key="7">
    <source>
        <dbReference type="PIRSR" id="PIRSR601765-1"/>
    </source>
</evidence>
<protein>
    <recommendedName>
        <fullName evidence="2">carbonic anhydrase</fullName>
        <ecNumber evidence="2">4.2.1.1</ecNumber>
    </recommendedName>
</protein>
<dbReference type="KEGG" id="bbh:BN112_1982"/>
<evidence type="ECO:0000256" key="4">
    <source>
        <dbReference type="ARBA" id="ARBA00022833"/>
    </source>
</evidence>
<dbReference type="Pfam" id="PF00484">
    <property type="entry name" value="Pro_CA"/>
    <property type="match status" value="1"/>
</dbReference>
<dbReference type="PANTHER" id="PTHR11002">
    <property type="entry name" value="CARBONIC ANHYDRASE"/>
    <property type="match status" value="1"/>
</dbReference>
<evidence type="ECO:0000256" key="6">
    <source>
        <dbReference type="ARBA" id="ARBA00048348"/>
    </source>
</evidence>
<dbReference type="HOGENOM" id="CLU_053879_4_2_4"/>
<dbReference type="OrthoDB" id="9797527at2"/>
<organism evidence="8 9">
    <name type="scientific">Bordetella bronchiseptica 253</name>
    <dbReference type="NCBI Taxonomy" id="568707"/>
    <lineage>
        <taxon>Bacteria</taxon>
        <taxon>Pseudomonadati</taxon>
        <taxon>Pseudomonadota</taxon>
        <taxon>Betaproteobacteria</taxon>
        <taxon>Burkholderiales</taxon>
        <taxon>Alcaligenaceae</taxon>
        <taxon>Bordetella</taxon>
    </lineage>
</organism>
<dbReference type="SUPFAM" id="SSF53056">
    <property type="entry name" value="beta-carbonic anhydrase, cab"/>
    <property type="match status" value="1"/>
</dbReference>
<comment type="cofactor">
    <cofactor evidence="7">
        <name>Zn(2+)</name>
        <dbReference type="ChEBI" id="CHEBI:29105"/>
    </cofactor>
    <text evidence="7">Binds 1 zinc ion per subunit.</text>
</comment>
<feature type="binding site" evidence="7">
    <location>
        <position position="160"/>
    </location>
    <ligand>
        <name>Zn(2+)</name>
        <dbReference type="ChEBI" id="CHEBI:29105"/>
    </ligand>
</feature>
<keyword evidence="5" id="KW-0456">Lyase</keyword>
<evidence type="ECO:0000313" key="8">
    <source>
        <dbReference type="EMBL" id="CCJ53899.1"/>
    </source>
</evidence>
<feature type="binding site" evidence="7">
    <location>
        <position position="163"/>
    </location>
    <ligand>
        <name>Zn(2+)</name>
        <dbReference type="ChEBI" id="CHEBI:29105"/>
    </ligand>
</feature>
<feature type="binding site" evidence="7">
    <location>
        <position position="109"/>
    </location>
    <ligand>
        <name>Zn(2+)</name>
        <dbReference type="ChEBI" id="CHEBI:29105"/>
    </ligand>
</feature>
<dbReference type="GO" id="GO:0008270">
    <property type="term" value="F:zinc ion binding"/>
    <property type="evidence" value="ECO:0007669"/>
    <property type="project" value="InterPro"/>
</dbReference>
<dbReference type="InterPro" id="IPR036874">
    <property type="entry name" value="Carbonic_anhydrase_sf"/>
</dbReference>
<dbReference type="GeneID" id="93203857"/>
<dbReference type="GO" id="GO:0004089">
    <property type="term" value="F:carbonate dehydratase activity"/>
    <property type="evidence" value="ECO:0007669"/>
    <property type="project" value="UniProtKB-EC"/>
</dbReference>
<dbReference type="AlphaFoldDB" id="A0A0C6P297"/>
<keyword evidence="4 7" id="KW-0862">Zinc</keyword>
<evidence type="ECO:0000256" key="2">
    <source>
        <dbReference type="ARBA" id="ARBA00012925"/>
    </source>
</evidence>
<dbReference type="InterPro" id="IPR006311">
    <property type="entry name" value="TAT_signal"/>
</dbReference>
<dbReference type="InterPro" id="IPR001765">
    <property type="entry name" value="Carbonic_anhydrase"/>
</dbReference>
<accession>A0A0C6P297</accession>
<sequence length="246" mass="26107">MSKKTTPTCNCLQHLLPLDSQEKPVRLSRRKLLSAGLMAGMAGGLGIVSPSPAHAQTTLTPEQALEKLRQGNERFARRAITSFQEDLDILQRRTADKQEPFAAVLACADSRMPVELVFDQSIGKLFVARVAGNIATPAIIASLEYGAAILGIKALVVLGHVDCGAIKAAAANAGAPGQISALYPYIRPAINASSSTDITEMARQNAINQARLLRSASPVLAKLSDDGALRILPALYDVADGRVSWL</sequence>
<proteinExistence type="inferred from homology"/>
<keyword evidence="3 7" id="KW-0479">Metal-binding</keyword>
<dbReference type="PANTHER" id="PTHR11002:SF76">
    <property type="entry name" value="CARBONIC ANHYDRASE"/>
    <property type="match status" value="1"/>
</dbReference>
<dbReference type="Proteomes" id="UP000007564">
    <property type="component" value="Chromosome"/>
</dbReference>
<evidence type="ECO:0000313" key="9">
    <source>
        <dbReference type="Proteomes" id="UP000007564"/>
    </source>
</evidence>
<comment type="catalytic activity">
    <reaction evidence="6">
        <text>hydrogencarbonate + H(+) = CO2 + H2O</text>
        <dbReference type="Rhea" id="RHEA:10748"/>
        <dbReference type="ChEBI" id="CHEBI:15377"/>
        <dbReference type="ChEBI" id="CHEBI:15378"/>
        <dbReference type="ChEBI" id="CHEBI:16526"/>
        <dbReference type="ChEBI" id="CHEBI:17544"/>
        <dbReference type="EC" id="4.2.1.1"/>
    </reaction>
</comment>
<evidence type="ECO:0000256" key="5">
    <source>
        <dbReference type="ARBA" id="ARBA00023239"/>
    </source>
</evidence>
<comment type="similarity">
    <text evidence="1">Belongs to the beta-class carbonic anhydrase family.</text>
</comment>
<reference evidence="8 9" key="1">
    <citation type="journal article" date="2012" name="BMC Genomics">
        <title>Comparative genomics of the classical Bordetella subspecies: the evolution and exchange of virulence-associated diversity amongst closely related pathogens.</title>
        <authorList>
            <person name="Park J."/>
            <person name="Zhang Y."/>
            <person name="Buboltz A.M."/>
            <person name="Zhang X."/>
            <person name="Schuster S.C."/>
            <person name="Ahuja U."/>
            <person name="Liu M."/>
            <person name="Miller J.F."/>
            <person name="Sebaihia M."/>
            <person name="Bentley S.D."/>
            <person name="Parkhill J."/>
            <person name="Harvill E.T."/>
        </authorList>
    </citation>
    <scope>NUCLEOTIDE SEQUENCE [LARGE SCALE GENOMIC DNA]</scope>
    <source>
        <strain evidence="8 9">253</strain>
    </source>
</reference>
<dbReference type="CDD" id="cd03378">
    <property type="entry name" value="beta_CA_cladeC"/>
    <property type="match status" value="1"/>
</dbReference>
<gene>
    <name evidence="8" type="ORF">BN112_1982</name>
</gene>
<dbReference type="RefSeq" id="WP_003809659.1">
    <property type="nucleotide sequence ID" value="NC_019382.1"/>
</dbReference>
<evidence type="ECO:0000256" key="3">
    <source>
        <dbReference type="ARBA" id="ARBA00022723"/>
    </source>
</evidence>